<dbReference type="Proteomes" id="UP000326396">
    <property type="component" value="Linkage Group LG3"/>
</dbReference>
<evidence type="ECO:0000259" key="2">
    <source>
        <dbReference type="Pfam" id="PF07727"/>
    </source>
</evidence>
<organism evidence="3 4">
    <name type="scientific">Mikania micrantha</name>
    <name type="common">bitter vine</name>
    <dbReference type="NCBI Taxonomy" id="192012"/>
    <lineage>
        <taxon>Eukaryota</taxon>
        <taxon>Viridiplantae</taxon>
        <taxon>Streptophyta</taxon>
        <taxon>Embryophyta</taxon>
        <taxon>Tracheophyta</taxon>
        <taxon>Spermatophyta</taxon>
        <taxon>Magnoliopsida</taxon>
        <taxon>eudicotyledons</taxon>
        <taxon>Gunneridae</taxon>
        <taxon>Pentapetalae</taxon>
        <taxon>asterids</taxon>
        <taxon>campanulids</taxon>
        <taxon>Asterales</taxon>
        <taxon>Asteraceae</taxon>
        <taxon>Asteroideae</taxon>
        <taxon>Heliantheae alliance</taxon>
        <taxon>Eupatorieae</taxon>
        <taxon>Mikania</taxon>
    </lineage>
</organism>
<keyword evidence="4" id="KW-1185">Reference proteome</keyword>
<reference evidence="3 4" key="1">
    <citation type="submission" date="2019-05" db="EMBL/GenBank/DDBJ databases">
        <title>Mikania micrantha, genome provides insights into the molecular mechanism of rapid growth.</title>
        <authorList>
            <person name="Liu B."/>
        </authorList>
    </citation>
    <scope>NUCLEOTIDE SEQUENCE [LARGE SCALE GENOMIC DNA]</scope>
    <source>
        <strain evidence="3">NLD-2019</strain>
        <tissue evidence="3">Leaf</tissue>
    </source>
</reference>
<dbReference type="EMBL" id="SZYD01000013">
    <property type="protein sequence ID" value="KAD4384184.1"/>
    <property type="molecule type" value="Genomic_DNA"/>
</dbReference>
<feature type="domain" description="Reverse transcriptase Ty1/copia-type" evidence="2">
    <location>
        <begin position="66"/>
        <end position="173"/>
    </location>
</feature>
<protein>
    <recommendedName>
        <fullName evidence="2">Reverse transcriptase Ty1/copia-type domain-containing protein</fullName>
    </recommendedName>
</protein>
<dbReference type="PANTHER" id="PTHR11439:SF463">
    <property type="entry name" value="REVERSE TRANSCRIPTASE TY1_COPIA-TYPE DOMAIN-CONTAINING PROTEIN"/>
    <property type="match status" value="1"/>
</dbReference>
<dbReference type="AlphaFoldDB" id="A0A5N6N1Z0"/>
<dbReference type="PANTHER" id="PTHR11439">
    <property type="entry name" value="GAG-POL-RELATED RETROTRANSPOSON"/>
    <property type="match status" value="1"/>
</dbReference>
<evidence type="ECO:0000313" key="4">
    <source>
        <dbReference type="Proteomes" id="UP000326396"/>
    </source>
</evidence>
<accession>A0A5N6N1Z0</accession>
<gene>
    <name evidence="3" type="ORF">E3N88_24352</name>
</gene>
<feature type="region of interest" description="Disordered" evidence="1">
    <location>
        <begin position="1"/>
        <end position="24"/>
    </location>
</feature>
<name>A0A5N6N1Z0_9ASTR</name>
<dbReference type="CDD" id="cd09272">
    <property type="entry name" value="RNase_HI_RT_Ty1"/>
    <property type="match status" value="1"/>
</dbReference>
<dbReference type="InterPro" id="IPR013103">
    <property type="entry name" value="RVT_2"/>
</dbReference>
<comment type="caution">
    <text evidence="3">The sequence shown here is derived from an EMBL/GenBank/DDBJ whole genome shotgun (WGS) entry which is preliminary data.</text>
</comment>
<evidence type="ECO:0000313" key="3">
    <source>
        <dbReference type="EMBL" id="KAD4384184.1"/>
    </source>
</evidence>
<sequence length="307" mass="34934">MKPTRSGEIQLRKRQVPIENPNSEQLKTNLESSKVCLSFTECEEKPKDDESQEEVNEPWQTGVFHQPQTFSPVAKLTSVRILIAMAATRGWPLYQMGVNNAFLYGTLDHVIYMTQPFGFEYHSRLGHVCKLKKTIYGLKQSSRAWYGKIAEFLGVNGFESTTSDASLFVKHVGPKLQPTVSLSTTEAEYRSAAMATQESAWLLRLLSEMGQNVKGKMVLWCDNISAIKLAENPTFLARTKHIKVQYHCVREKVLQGEIDLKYVSTKDQVADLFTKGLNRNKMLEFMEKLGMKKEDVEREFDDLATHG</sequence>
<evidence type="ECO:0000256" key="1">
    <source>
        <dbReference type="SAM" id="MobiDB-lite"/>
    </source>
</evidence>
<dbReference type="Pfam" id="PF07727">
    <property type="entry name" value="RVT_2"/>
    <property type="match status" value="1"/>
</dbReference>
<proteinExistence type="predicted"/>
<dbReference type="OrthoDB" id="1745725at2759"/>